<dbReference type="Pfam" id="PF00296">
    <property type="entry name" value="Bac_luciferase"/>
    <property type="match status" value="1"/>
</dbReference>
<accession>A0A7Y9I7K8</accession>
<dbReference type="PANTHER" id="PTHR43244:SF2">
    <property type="entry name" value="CONSERVED HYPOTHETICAL ALANINE AND PROLINE-RICH PROTEIN"/>
    <property type="match status" value="1"/>
</dbReference>
<comment type="caution">
    <text evidence="2">The sequence shown here is derived from an EMBL/GenBank/DDBJ whole genome shotgun (WGS) entry which is preliminary data.</text>
</comment>
<feature type="domain" description="Luciferase-like" evidence="1">
    <location>
        <begin position="11"/>
        <end position="95"/>
    </location>
</feature>
<evidence type="ECO:0000259" key="1">
    <source>
        <dbReference type="Pfam" id="PF00296"/>
    </source>
</evidence>
<dbReference type="AlphaFoldDB" id="A0A7Y9I7K8"/>
<name>A0A7Y9I7K8_9ACTN</name>
<gene>
    <name evidence="2" type="ORF">BKA15_003083</name>
</gene>
<sequence length="267" mass="28428">MELGKAGIAVEVADDFTSQAQRYEEQGYRAAWIAGGQLKSLSLVGDLILGTRAMTVATGIIPTGVFPADQVAAAYADLEAVAPGRFLVGLGGAQQPRSLQALHDYLDRLDRAATPVPRERRYLAALGPRKLALARERFAGAITLLVTPEFTAQSRQALGEAQQIVDLLVVGDTDPTRARAAVRETLGFLTQVPGYRSHLTRLGFAEAELDRVDDRLVDTVVPWGDAETVAAEVRRHWDAGADQVVISPTGAGAAEFAAELSDVLGLA</sequence>
<organism evidence="2 3">
    <name type="scientific">Microlunatus parietis</name>
    <dbReference type="NCBI Taxonomy" id="682979"/>
    <lineage>
        <taxon>Bacteria</taxon>
        <taxon>Bacillati</taxon>
        <taxon>Actinomycetota</taxon>
        <taxon>Actinomycetes</taxon>
        <taxon>Propionibacteriales</taxon>
        <taxon>Propionibacteriaceae</taxon>
        <taxon>Microlunatus</taxon>
    </lineage>
</organism>
<dbReference type="Proteomes" id="UP000569914">
    <property type="component" value="Unassembled WGS sequence"/>
</dbReference>
<evidence type="ECO:0000313" key="3">
    <source>
        <dbReference type="Proteomes" id="UP000569914"/>
    </source>
</evidence>
<dbReference type="SUPFAM" id="SSF51679">
    <property type="entry name" value="Bacterial luciferase-like"/>
    <property type="match status" value="1"/>
</dbReference>
<dbReference type="GO" id="GO:0016705">
    <property type="term" value="F:oxidoreductase activity, acting on paired donors, with incorporation or reduction of molecular oxygen"/>
    <property type="evidence" value="ECO:0007669"/>
    <property type="project" value="InterPro"/>
</dbReference>
<keyword evidence="3" id="KW-1185">Reference proteome</keyword>
<evidence type="ECO:0000313" key="2">
    <source>
        <dbReference type="EMBL" id="NYE71754.1"/>
    </source>
</evidence>
<dbReference type="InterPro" id="IPR019922">
    <property type="entry name" value="Lucif-like_OxRdatse_MSMEG_4141"/>
</dbReference>
<reference evidence="2 3" key="1">
    <citation type="submission" date="2020-07" db="EMBL/GenBank/DDBJ databases">
        <title>Sequencing the genomes of 1000 actinobacteria strains.</title>
        <authorList>
            <person name="Klenk H.-P."/>
        </authorList>
    </citation>
    <scope>NUCLEOTIDE SEQUENCE [LARGE SCALE GENOMIC DNA]</scope>
    <source>
        <strain evidence="2 3">DSM 22083</strain>
    </source>
</reference>
<dbReference type="InterPro" id="IPR011251">
    <property type="entry name" value="Luciferase-like_dom"/>
</dbReference>
<dbReference type="RefSeq" id="WP_179752112.1">
    <property type="nucleotide sequence ID" value="NZ_JACCBU010000001.1"/>
</dbReference>
<protein>
    <submittedName>
        <fullName evidence="2">Putative F420-dependent oxidoreductase</fullName>
    </submittedName>
</protein>
<dbReference type="NCBIfam" id="TIGR03620">
    <property type="entry name" value="F420_MSMEG_4141"/>
    <property type="match status" value="1"/>
</dbReference>
<proteinExistence type="predicted"/>
<dbReference type="InterPro" id="IPR036661">
    <property type="entry name" value="Luciferase-like_sf"/>
</dbReference>
<dbReference type="InterPro" id="IPR050564">
    <property type="entry name" value="F420-G6PD/mer"/>
</dbReference>
<dbReference type="Gene3D" id="3.20.20.30">
    <property type="entry name" value="Luciferase-like domain"/>
    <property type="match status" value="2"/>
</dbReference>
<dbReference type="EMBL" id="JACCBU010000001">
    <property type="protein sequence ID" value="NYE71754.1"/>
    <property type="molecule type" value="Genomic_DNA"/>
</dbReference>
<dbReference type="PANTHER" id="PTHR43244">
    <property type="match status" value="1"/>
</dbReference>